<keyword evidence="1" id="KW-1133">Transmembrane helix</keyword>
<evidence type="ECO:0008006" key="4">
    <source>
        <dbReference type="Google" id="ProtNLM"/>
    </source>
</evidence>
<evidence type="ECO:0000313" key="2">
    <source>
        <dbReference type="EMBL" id="GAA3967157.1"/>
    </source>
</evidence>
<comment type="caution">
    <text evidence="2">The sequence shown here is derived from an EMBL/GenBank/DDBJ whole genome shotgun (WGS) entry which is preliminary data.</text>
</comment>
<feature type="transmembrane region" description="Helical" evidence="1">
    <location>
        <begin position="50"/>
        <end position="69"/>
    </location>
</feature>
<name>A0ABP7PMQ7_9SPHI</name>
<keyword evidence="1" id="KW-0812">Transmembrane</keyword>
<proteinExistence type="predicted"/>
<sequence>MSNKRYAEMSNEELLKSQKSIKTVTAILAGMLLFLFAVNIFLAFKKGFSALNAVPIALLPIVIINVNTLKEIKKELNSRNISE</sequence>
<dbReference type="Proteomes" id="UP001501081">
    <property type="component" value="Unassembled WGS sequence"/>
</dbReference>
<keyword evidence="1" id="KW-0472">Membrane</keyword>
<organism evidence="2 3">
    <name type="scientific">Pedobacter ginsengiterrae</name>
    <dbReference type="NCBI Taxonomy" id="871696"/>
    <lineage>
        <taxon>Bacteria</taxon>
        <taxon>Pseudomonadati</taxon>
        <taxon>Bacteroidota</taxon>
        <taxon>Sphingobacteriia</taxon>
        <taxon>Sphingobacteriales</taxon>
        <taxon>Sphingobacteriaceae</taxon>
        <taxon>Pedobacter</taxon>
    </lineage>
</organism>
<reference evidence="3" key="1">
    <citation type="journal article" date="2019" name="Int. J. Syst. Evol. Microbiol.">
        <title>The Global Catalogue of Microorganisms (GCM) 10K type strain sequencing project: providing services to taxonomists for standard genome sequencing and annotation.</title>
        <authorList>
            <consortium name="The Broad Institute Genomics Platform"/>
            <consortium name="The Broad Institute Genome Sequencing Center for Infectious Disease"/>
            <person name="Wu L."/>
            <person name="Ma J."/>
        </authorList>
    </citation>
    <scope>NUCLEOTIDE SEQUENCE [LARGE SCALE GENOMIC DNA]</scope>
    <source>
        <strain evidence="3">JCM 17338</strain>
    </source>
</reference>
<protein>
    <recommendedName>
        <fullName evidence="4">Redox-active disulfide protein 2</fullName>
    </recommendedName>
</protein>
<gene>
    <name evidence="2" type="ORF">GCM10022246_19990</name>
</gene>
<evidence type="ECO:0000256" key="1">
    <source>
        <dbReference type="SAM" id="Phobius"/>
    </source>
</evidence>
<evidence type="ECO:0000313" key="3">
    <source>
        <dbReference type="Proteomes" id="UP001501081"/>
    </source>
</evidence>
<keyword evidence="3" id="KW-1185">Reference proteome</keyword>
<feature type="transmembrane region" description="Helical" evidence="1">
    <location>
        <begin position="21"/>
        <end position="44"/>
    </location>
</feature>
<accession>A0ABP7PMQ7</accession>
<dbReference type="EMBL" id="BAABAK010000010">
    <property type="protein sequence ID" value="GAA3967157.1"/>
    <property type="molecule type" value="Genomic_DNA"/>
</dbReference>